<feature type="region of interest" description="Disordered" evidence="14">
    <location>
        <begin position="221"/>
        <end position="242"/>
    </location>
</feature>
<dbReference type="Pfam" id="PF09243">
    <property type="entry name" value="Rsm22"/>
    <property type="match status" value="2"/>
</dbReference>
<name>A0A1B9GNN3_9TREE</name>
<dbReference type="InterPro" id="IPR015813">
    <property type="entry name" value="Pyrv/PenolPyrv_kinase-like_dom"/>
</dbReference>
<dbReference type="HAMAP" id="MF_00156">
    <property type="entry name" value="PanB"/>
    <property type="match status" value="1"/>
</dbReference>
<evidence type="ECO:0000256" key="13">
    <source>
        <dbReference type="RuleBase" id="RU362100"/>
    </source>
</evidence>
<keyword evidence="6" id="KW-0479">Metal-binding</keyword>
<keyword evidence="10" id="KW-0496">Mitochondrion</keyword>
<dbReference type="InterPro" id="IPR015324">
    <property type="entry name" value="Ribosomal_Rsm22-like"/>
</dbReference>
<comment type="similarity">
    <text evidence="3 13">Belongs to the PanB family.</text>
</comment>
<reference evidence="16" key="2">
    <citation type="submission" date="2013-12" db="EMBL/GenBank/DDBJ databases">
        <title>Evolution of pathogenesis and genome organization in the Tremellales.</title>
        <authorList>
            <person name="Cuomo C."/>
            <person name="Litvintseva A."/>
            <person name="Heitman J."/>
            <person name="Chen Y."/>
            <person name="Sun S."/>
            <person name="Springer D."/>
            <person name="Dromer F."/>
            <person name="Young S."/>
            <person name="Zeng Q."/>
            <person name="Chapman S."/>
            <person name="Gujja S."/>
            <person name="Saif S."/>
            <person name="Birren B."/>
        </authorList>
    </citation>
    <scope>NUCLEOTIDE SEQUENCE [LARGE SCALE GENOMIC DNA]</scope>
    <source>
        <strain evidence="16">BCC8398</strain>
    </source>
</reference>
<dbReference type="Gene3D" id="3.20.20.60">
    <property type="entry name" value="Phosphoenolpyruvate-binding domains"/>
    <property type="match status" value="2"/>
</dbReference>
<comment type="function">
    <text evidence="13">Catalyzes the reversible reaction in which hydroxymethyl group from 5,10-methylenetetrahydrofolate is transferred onto alpha-ketoisovalerate to form ketopantoate.</text>
</comment>
<evidence type="ECO:0000256" key="9">
    <source>
        <dbReference type="ARBA" id="ARBA00023014"/>
    </source>
</evidence>
<dbReference type="Proteomes" id="UP000092666">
    <property type="component" value="Unassembled WGS sequence"/>
</dbReference>
<organism evidence="15 16">
    <name type="scientific">Kwoniella heveanensis BCC8398</name>
    <dbReference type="NCBI Taxonomy" id="1296120"/>
    <lineage>
        <taxon>Eukaryota</taxon>
        <taxon>Fungi</taxon>
        <taxon>Dikarya</taxon>
        <taxon>Basidiomycota</taxon>
        <taxon>Agaricomycotina</taxon>
        <taxon>Tremellomycetes</taxon>
        <taxon>Tremellales</taxon>
        <taxon>Cryptococcaceae</taxon>
        <taxon>Kwoniella</taxon>
    </lineage>
</organism>
<dbReference type="GO" id="GO:0003864">
    <property type="term" value="F:3-methyl-2-oxobutanoate hydroxymethyltransferase activity"/>
    <property type="evidence" value="ECO:0007669"/>
    <property type="project" value="UniProtKB-EC"/>
</dbReference>
<comment type="function">
    <text evidence="11">Mitochondrial ribosome (mitoribosome) assembly factor. Binds at the interface of the head and body domains of the mitochondrial small ribosomal subunit (mt-SSU), occluding the mRNA channel and preventing compaction of the head domain towards the body. Probable inactive methyltransferase: retains the characteristic folding and ability to bind S-adenosyl-L-methionine, but it probably lost its methyltransferase activity.</text>
</comment>
<keyword evidence="8" id="KW-0408">Iron</keyword>
<dbReference type="GO" id="GO:0008168">
    <property type="term" value="F:methyltransferase activity"/>
    <property type="evidence" value="ECO:0007669"/>
    <property type="project" value="UniProtKB-KW"/>
</dbReference>
<dbReference type="SMR" id="A0A1B9GNN3"/>
<feature type="region of interest" description="Disordered" evidence="14">
    <location>
        <begin position="36"/>
        <end position="180"/>
    </location>
</feature>
<evidence type="ECO:0000256" key="11">
    <source>
        <dbReference type="ARBA" id="ARBA00045681"/>
    </source>
</evidence>
<evidence type="ECO:0000256" key="4">
    <source>
        <dbReference type="ARBA" id="ARBA00012618"/>
    </source>
</evidence>
<dbReference type="InterPro" id="IPR040442">
    <property type="entry name" value="Pyrv_kinase-like_dom_sf"/>
</dbReference>
<evidence type="ECO:0000256" key="12">
    <source>
        <dbReference type="ARBA" id="ARBA00049172"/>
    </source>
</evidence>
<dbReference type="EC" id="2.1.2.11" evidence="4 13"/>
<keyword evidence="13" id="KW-0566">Pantothenate biosynthesis</keyword>
<dbReference type="SUPFAM" id="SSF51621">
    <property type="entry name" value="Phosphoenolpyruvate/pyruvate domain"/>
    <property type="match status" value="1"/>
</dbReference>
<evidence type="ECO:0000313" key="16">
    <source>
        <dbReference type="Proteomes" id="UP000092666"/>
    </source>
</evidence>
<comment type="catalytic activity">
    <reaction evidence="12 13">
        <text>(6R)-5,10-methylene-5,6,7,8-tetrahydrofolate + 3-methyl-2-oxobutanoate + H2O = 2-dehydropantoate + (6S)-5,6,7,8-tetrahydrofolate</text>
        <dbReference type="Rhea" id="RHEA:11824"/>
        <dbReference type="ChEBI" id="CHEBI:11561"/>
        <dbReference type="ChEBI" id="CHEBI:11851"/>
        <dbReference type="ChEBI" id="CHEBI:15377"/>
        <dbReference type="ChEBI" id="CHEBI:15636"/>
        <dbReference type="ChEBI" id="CHEBI:57453"/>
        <dbReference type="EC" id="2.1.2.11"/>
    </reaction>
</comment>
<dbReference type="NCBIfam" id="TIGR00222">
    <property type="entry name" value="panB"/>
    <property type="match status" value="1"/>
</dbReference>
<feature type="compositionally biased region" description="Basic and acidic residues" evidence="14">
    <location>
        <begin position="229"/>
        <end position="242"/>
    </location>
</feature>
<feature type="compositionally biased region" description="Polar residues" evidence="14">
    <location>
        <begin position="1066"/>
        <end position="1076"/>
    </location>
</feature>
<reference evidence="15 16" key="1">
    <citation type="submission" date="2013-07" db="EMBL/GenBank/DDBJ databases">
        <title>The Genome Sequence of Cryptococcus heveanensis BCC8398.</title>
        <authorList>
            <consortium name="The Broad Institute Genome Sequencing Platform"/>
            <person name="Cuomo C."/>
            <person name="Litvintseva A."/>
            <person name="Chen Y."/>
            <person name="Heitman J."/>
            <person name="Sun S."/>
            <person name="Springer D."/>
            <person name="Dromer F."/>
            <person name="Young S.K."/>
            <person name="Zeng Q."/>
            <person name="Gargeya S."/>
            <person name="Fitzgerald M."/>
            <person name="Abouelleil A."/>
            <person name="Alvarado L."/>
            <person name="Berlin A.M."/>
            <person name="Chapman S.B."/>
            <person name="Dewar J."/>
            <person name="Goldberg J."/>
            <person name="Griggs A."/>
            <person name="Gujja S."/>
            <person name="Hansen M."/>
            <person name="Howarth C."/>
            <person name="Imamovic A."/>
            <person name="Larimer J."/>
            <person name="McCowan C."/>
            <person name="Murphy C."/>
            <person name="Pearson M."/>
            <person name="Priest M."/>
            <person name="Roberts A."/>
            <person name="Saif S."/>
            <person name="Shea T."/>
            <person name="Sykes S."/>
            <person name="Wortman J."/>
            <person name="Nusbaum C."/>
            <person name="Birren B."/>
        </authorList>
    </citation>
    <scope>NUCLEOTIDE SEQUENCE [LARGE SCALE GENOMIC DNA]</scope>
    <source>
        <strain evidence="15 16">BCC8398</strain>
    </source>
</reference>
<dbReference type="PANTHER" id="PTHR20881:SF0">
    <property type="entry name" value="3-METHYL-2-OXOBUTANOATE HYDROXYMETHYLTRANSFERASE"/>
    <property type="match status" value="1"/>
</dbReference>
<feature type="compositionally biased region" description="Low complexity" evidence="14">
    <location>
        <begin position="1077"/>
        <end position="1087"/>
    </location>
</feature>
<feature type="region of interest" description="Disordered" evidence="14">
    <location>
        <begin position="1039"/>
        <end position="1087"/>
    </location>
</feature>
<dbReference type="GO" id="GO:0015940">
    <property type="term" value="P:pantothenate biosynthetic process"/>
    <property type="evidence" value="ECO:0007669"/>
    <property type="project" value="UniProtKB-UniPathway"/>
</dbReference>
<evidence type="ECO:0000256" key="5">
    <source>
        <dbReference type="ARBA" id="ARBA00022679"/>
    </source>
</evidence>
<dbReference type="GO" id="GO:0000287">
    <property type="term" value="F:magnesium ion binding"/>
    <property type="evidence" value="ECO:0007669"/>
    <property type="project" value="TreeGrafter"/>
</dbReference>
<accession>A0A1B9GNN3</accession>
<evidence type="ECO:0000256" key="2">
    <source>
        <dbReference type="ARBA" id="ARBA00005033"/>
    </source>
</evidence>
<evidence type="ECO:0000313" key="15">
    <source>
        <dbReference type="EMBL" id="OCF32611.1"/>
    </source>
</evidence>
<gene>
    <name evidence="15" type="ORF">I316_05791</name>
</gene>
<dbReference type="AlphaFoldDB" id="A0A1B9GNN3"/>
<keyword evidence="5 13" id="KW-0808">Transferase</keyword>
<dbReference type="Pfam" id="PF02548">
    <property type="entry name" value="Pantoate_transf"/>
    <property type="match status" value="1"/>
</dbReference>
<feature type="compositionally biased region" description="Low complexity" evidence="14">
    <location>
        <begin position="36"/>
        <end position="47"/>
    </location>
</feature>
<keyword evidence="16" id="KW-1185">Reference proteome</keyword>
<comment type="subcellular location">
    <subcellularLocation>
        <location evidence="1">Mitochondrion</location>
    </subcellularLocation>
</comment>
<dbReference type="InterPro" id="IPR003700">
    <property type="entry name" value="Pantoate_hydroxy_MeTrfase"/>
</dbReference>
<evidence type="ECO:0000256" key="10">
    <source>
        <dbReference type="ARBA" id="ARBA00023128"/>
    </source>
</evidence>
<evidence type="ECO:0000256" key="6">
    <source>
        <dbReference type="ARBA" id="ARBA00022723"/>
    </source>
</evidence>
<dbReference type="GO" id="GO:0005739">
    <property type="term" value="C:mitochondrion"/>
    <property type="evidence" value="ECO:0007669"/>
    <property type="project" value="UniProtKB-SubCell"/>
</dbReference>
<dbReference type="NCBIfam" id="NF001452">
    <property type="entry name" value="PRK00311.1"/>
    <property type="match status" value="1"/>
</dbReference>
<feature type="compositionally biased region" description="Basic and acidic residues" evidence="14">
    <location>
        <begin position="161"/>
        <end position="178"/>
    </location>
</feature>
<dbReference type="GO" id="GO:0006412">
    <property type="term" value="P:translation"/>
    <property type="evidence" value="ECO:0007669"/>
    <property type="project" value="InterPro"/>
</dbReference>
<evidence type="ECO:0000256" key="8">
    <source>
        <dbReference type="ARBA" id="ARBA00023004"/>
    </source>
</evidence>
<dbReference type="GO" id="GO:0051536">
    <property type="term" value="F:iron-sulfur cluster binding"/>
    <property type="evidence" value="ECO:0007669"/>
    <property type="project" value="UniProtKB-KW"/>
</dbReference>
<evidence type="ECO:0000256" key="1">
    <source>
        <dbReference type="ARBA" id="ARBA00004173"/>
    </source>
</evidence>
<dbReference type="PANTHER" id="PTHR20881">
    <property type="entry name" value="3-METHYL-2-OXOBUTANOATE HYDROXYMETHYLTRANSFERASE"/>
    <property type="match status" value="1"/>
</dbReference>
<evidence type="ECO:0000256" key="14">
    <source>
        <dbReference type="SAM" id="MobiDB-lite"/>
    </source>
</evidence>
<proteinExistence type="inferred from homology"/>
<sequence>MLSRPARLLRQSNTFTIAKRSPKRYITSTSKIFGAATAQPQAQQQPTIHHALHPPLDGSFDELIGHDDMGMGMGMGMGMSRSRSAHPEHAGPSSRFSRHGGDPKSRMPDLDLAEEGEAASSRRHHHATSSGKRPHTFGLESHGLVIENPPDEGDFDLAQSGERDGGLPDFERREERRSPAAVLGSKRVGVVVLPEEMKAGIQKQIDQLDNLRQLRESYLSLPKGPQAGKGKDTRVDHRSGKPRRTFESELAKAAGVLPGEYGVVRNVLEELGRRLGRDWLDVVGRDRERVIEVVEFSGGLGPGMWATADAMGALSSTSRSKGTTKPLRVQLVHSSRHGLDIAKRVTEGIPERAAELEFTRKHVYSAEPPVLTLSTFLLSTLPTQPSQQTHLDQLLSLNSPYTILIDRSTPAGWDAISRARQYILDQSTSESPLHVVAPCPHDGACPLVGTRSTCGYSQRIQRPVFTRRTKHSGRGEEDTGYCYVVVARGDRPQSTFAAETAITGAPASSVGRMGGVGREEAEKARLKKDGRSILREIEGHEGVLEVVSLPEPDVSEAGEGSKTDAVDWAGVDEMTQELRIEAFGWPRLVAPPMKRSGHVTMDTCCPDGNIQRMTFSKSHSKQGYHDARKSSWGDIFPHQPKSTPIIRTRGVRRLSKAEQEDEGVIEELLAANEEEGIEIDLAGMEGEELEVAIKELEALGIKMPRAEVVERPGSGPASGDRIIRQDGPFGREGQKRAFGTNTSGRLTGIHKVGLPLPKIHTRSMSARPVNQSFAPRSKMTLSALRQMANSKVPISVITAYDYPTALLAESCGADMVLVGDSLSQVALGHSSTTEITLDEMIHHAKIVTRGCKSAFVFADMPFGSFEVSVEQGVRNAIRMVKESGIDGLKIEGGLEIIPLVKKLTEIGIPVMAHIGLQPQRATFLSGYLVQGKTAESAFEVYNVARAMQNAGAFGLLVEAVPRRLGRKITEDVDILTIGIGAGDATSGQVLVVTDVLGVYAPDQDDVFTAGTVPAQEQEQERAEIESATMLALDDVKLPLPAASTSNGSAESAEPAQIPSEPPTPAIPTSTAESTEVSTLTASTPPISTTATTTISNQNDILPQVEGDTMDVLPKPVKAPNAPRFVRPFGSLGIYARRVVRDYIRAVKDGSFPDESESYGMKKSEWEGFLRLLKEDGREDGGSRRT</sequence>
<dbReference type="GO" id="GO:0032259">
    <property type="term" value="P:methylation"/>
    <property type="evidence" value="ECO:0007669"/>
    <property type="project" value="UniProtKB-KW"/>
</dbReference>
<dbReference type="STRING" id="1296120.A0A1B9GNN3"/>
<evidence type="ECO:0000256" key="7">
    <source>
        <dbReference type="ARBA" id="ARBA00022946"/>
    </source>
</evidence>
<keyword evidence="15" id="KW-0489">Methyltransferase</keyword>
<comment type="pathway">
    <text evidence="2 13">Cofactor biosynthesis; (R)-pantothenate biosynthesis; (R)-pantoate from 3-methyl-2-oxobutanoate: step 1/2.</text>
</comment>
<evidence type="ECO:0000256" key="3">
    <source>
        <dbReference type="ARBA" id="ARBA00008676"/>
    </source>
</evidence>
<keyword evidence="7" id="KW-0809">Transit peptide</keyword>
<keyword evidence="9" id="KW-0411">Iron-sulfur</keyword>
<feature type="compositionally biased region" description="Basic residues" evidence="14">
    <location>
        <begin position="121"/>
        <end position="135"/>
    </location>
</feature>
<protein>
    <recommendedName>
        <fullName evidence="4 13">3-methyl-2-oxobutanoate hydroxymethyltransferase</fullName>
        <ecNumber evidence="4 13">2.1.2.11</ecNumber>
    </recommendedName>
</protein>
<feature type="region of interest" description="Disordered" evidence="14">
    <location>
        <begin position="710"/>
        <end position="744"/>
    </location>
</feature>
<dbReference type="OrthoDB" id="425211at2759"/>
<dbReference type="EMBL" id="KI669507">
    <property type="protein sequence ID" value="OCF32611.1"/>
    <property type="molecule type" value="Genomic_DNA"/>
</dbReference>
<feature type="compositionally biased region" description="Basic and acidic residues" evidence="14">
    <location>
        <begin position="99"/>
        <end position="109"/>
    </location>
</feature>
<dbReference type="CDD" id="cd06557">
    <property type="entry name" value="KPHMT-like"/>
    <property type="match status" value="1"/>
</dbReference>
<dbReference type="UniPathway" id="UPA00028">
    <property type="reaction ID" value="UER00003"/>
</dbReference>